<dbReference type="RefSeq" id="WP_097802454.1">
    <property type="nucleotide sequence ID" value="NZ_CP022699.1"/>
</dbReference>
<evidence type="ECO:0000313" key="3">
    <source>
        <dbReference type="Proteomes" id="UP000220394"/>
    </source>
</evidence>
<dbReference type="Pfam" id="PF21821">
    <property type="entry name" value="Dit_like"/>
    <property type="match status" value="1"/>
</dbReference>
<dbReference type="Proteomes" id="UP000220394">
    <property type="component" value="Chromosome"/>
</dbReference>
<evidence type="ECO:0000313" key="2">
    <source>
        <dbReference type="EMBL" id="ATJ91529.1"/>
    </source>
</evidence>
<dbReference type="EMBL" id="CP022699">
    <property type="protein sequence ID" value="ATJ91529.1"/>
    <property type="molecule type" value="Genomic_DNA"/>
</dbReference>
<accession>A0A291PJ79</accession>
<gene>
    <name evidence="2" type="ORF">CIW82_13330</name>
</gene>
<feature type="domain" description="Dit-like phage tail protein N-terminal" evidence="1">
    <location>
        <begin position="77"/>
        <end position="208"/>
    </location>
</feature>
<dbReference type="InterPro" id="IPR048494">
    <property type="entry name" value="Dit-like_N"/>
</dbReference>
<reference evidence="2 3" key="1">
    <citation type="submission" date="2017-08" db="EMBL/GenBank/DDBJ databases">
        <title>Complete Genome Sequence of Acetobacter tropicalis Oregon-R-modENCODE STRAIN BDGP1, an acetic acid bacterium isolated from Drosophila melanogaster gut.</title>
        <authorList>
            <person name="Wan K.H."/>
            <person name="Yu C."/>
            <person name="Park S."/>
            <person name="Hammonds A.S."/>
            <person name="Booth B.W."/>
            <person name="Celniker S.E."/>
        </authorList>
    </citation>
    <scope>NUCLEOTIDE SEQUENCE [LARGE SCALE GENOMIC DNA]</scope>
    <source>
        <strain evidence="2 3">BDGP1</strain>
    </source>
</reference>
<protein>
    <recommendedName>
        <fullName evidence="1">Dit-like phage tail protein N-terminal domain-containing protein</fullName>
    </recommendedName>
</protein>
<dbReference type="AlphaFoldDB" id="A0A291PJ79"/>
<proteinExistence type="predicted"/>
<sequence length="241" mass="25294">MPLDLVPLPSAWDVPVAAGVPALLGQSVSTGIAASASTILATALDEYTISTAASHWGIFTASNQPVITSGHVRGMEIRREQIVTDAPIEEGSFMSYNKVKRPSLIRIEIICDGSSFSYGDTSAVTDLLSAFGVGGVTSGLSIRSAFTSILDTLVADLNLYHVATPEQIYLNMNVVGYSIRRFSESGVTMIGAEIDLQEIRPVSTGTLTKTISPSGEAKSFSGVVSTQSATDSQQSLLTGTL</sequence>
<organism evidence="2 3">
    <name type="scientific">Acetobacter tropicalis</name>
    <dbReference type="NCBI Taxonomy" id="104102"/>
    <lineage>
        <taxon>Bacteria</taxon>
        <taxon>Pseudomonadati</taxon>
        <taxon>Pseudomonadota</taxon>
        <taxon>Alphaproteobacteria</taxon>
        <taxon>Acetobacterales</taxon>
        <taxon>Acetobacteraceae</taxon>
        <taxon>Acetobacter</taxon>
    </lineage>
</organism>
<name>A0A291PJ79_9PROT</name>
<evidence type="ECO:0000259" key="1">
    <source>
        <dbReference type="Pfam" id="PF21821"/>
    </source>
</evidence>
<dbReference type="KEGG" id="ato:CIW82_13330"/>